<proteinExistence type="predicted"/>
<name>A0A0K0XSL9_9GAMM</name>
<dbReference type="EMBL" id="CP012154">
    <property type="protein sequence ID" value="AKS40655.1"/>
    <property type="molecule type" value="Genomic_DNA"/>
</dbReference>
<evidence type="ECO:0000313" key="2">
    <source>
        <dbReference type="Proteomes" id="UP000066624"/>
    </source>
</evidence>
<dbReference type="KEGG" id="wma:WM2015_268"/>
<dbReference type="Proteomes" id="UP000066624">
    <property type="component" value="Chromosome"/>
</dbReference>
<protein>
    <submittedName>
        <fullName evidence="1">Uncharacterized protein</fullName>
    </submittedName>
</protein>
<organism evidence="1 2">
    <name type="scientific">Wenzhouxiangella marina</name>
    <dbReference type="NCBI Taxonomy" id="1579979"/>
    <lineage>
        <taxon>Bacteria</taxon>
        <taxon>Pseudomonadati</taxon>
        <taxon>Pseudomonadota</taxon>
        <taxon>Gammaproteobacteria</taxon>
        <taxon>Chromatiales</taxon>
        <taxon>Wenzhouxiangellaceae</taxon>
        <taxon>Wenzhouxiangella</taxon>
    </lineage>
</organism>
<evidence type="ECO:0000313" key="1">
    <source>
        <dbReference type="EMBL" id="AKS40655.1"/>
    </source>
</evidence>
<keyword evidence="2" id="KW-1185">Reference proteome</keyword>
<gene>
    <name evidence="1" type="ORF">WM2015_268</name>
</gene>
<dbReference type="RefSeq" id="WP_049724347.1">
    <property type="nucleotide sequence ID" value="NZ_CP012154.1"/>
</dbReference>
<accession>A0A0K0XSL9</accession>
<reference evidence="1 2" key="1">
    <citation type="submission" date="2015-07" db="EMBL/GenBank/DDBJ databases">
        <authorList>
            <person name="Noorani M."/>
        </authorList>
    </citation>
    <scope>NUCLEOTIDE SEQUENCE [LARGE SCALE GENOMIC DNA]</scope>
    <source>
        <strain evidence="1 2">KCTC 42284</strain>
    </source>
</reference>
<dbReference type="STRING" id="1579979.WM2015_268"/>
<dbReference type="AlphaFoldDB" id="A0A0K0XSL9"/>
<sequence>MSDLIARLAGILLLRLGPQDLPAGRSTLLFCVTAYVAITAINLGRGEPHPQPVLVLLLAVGLPLLLVWIVLKLRHRPARWEQTLSALFGTSALLSILTLPLSLAMSGSAANPLAFLLLLSFFWSFAVDAHIWRSALEISFAAGLAVAVLMFLFSLFLITSLAGPL</sequence>